<dbReference type="Pfam" id="PF06114">
    <property type="entry name" value="Peptidase_M78"/>
    <property type="match status" value="1"/>
</dbReference>
<accession>A0A6B1DU61</accession>
<evidence type="ECO:0000259" key="2">
    <source>
        <dbReference type="PROSITE" id="PS50943"/>
    </source>
</evidence>
<protein>
    <submittedName>
        <fullName evidence="3">ImmA/IrrE family metallo-endopeptidase</fullName>
    </submittedName>
</protein>
<feature type="domain" description="HTH cro/C1-type" evidence="2">
    <location>
        <begin position="18"/>
        <end position="74"/>
    </location>
</feature>
<dbReference type="Gene3D" id="1.10.260.40">
    <property type="entry name" value="lambda repressor-like DNA-binding domains"/>
    <property type="match status" value="1"/>
</dbReference>
<organism evidence="3">
    <name type="scientific">Caldilineaceae bacterium SB0662_bin_9</name>
    <dbReference type="NCBI Taxonomy" id="2605258"/>
    <lineage>
        <taxon>Bacteria</taxon>
        <taxon>Bacillati</taxon>
        <taxon>Chloroflexota</taxon>
        <taxon>Caldilineae</taxon>
        <taxon>Caldilineales</taxon>
        <taxon>Caldilineaceae</taxon>
    </lineage>
</organism>
<dbReference type="InterPro" id="IPR001387">
    <property type="entry name" value="Cro/C1-type_HTH"/>
</dbReference>
<comment type="caution">
    <text evidence="3">The sequence shown here is derived from an EMBL/GenBank/DDBJ whole genome shotgun (WGS) entry which is preliminary data.</text>
</comment>
<sequence length="371" mass="41057">MSTLSCAMGEIGMFGTRLRLARKQAGLSMRALAERMDPKITAQAISKYEAGKMMPSSAVLVGLGKALDVSLDFLMSTQVEALDGLEFRKHVHTSARDRARAEAVLIDNLERYLTIEDILGMPSADDPFKARRCDSVATEQQIDAKADELRRAWDLGTDPVPSLCALLEDRGIKVVEANLSERINGLACHVLRDGKPVADAIVVSSRTNIECKRFTLAHELAHRIIRSTGNPAIKLENAMNRFAGAFLVPGQRLQEEVGATRHRITYYEIMRLKHTYGVSAAAMLVRLGQVGILRPATVQRAFSTFARPWRATEPEPIRANQGFGAFEKPRRFKRLVWHAIGEELISPVRAVALLNEPLDAIERQINGPAVQ</sequence>
<reference evidence="3" key="1">
    <citation type="submission" date="2019-09" db="EMBL/GenBank/DDBJ databases">
        <title>Characterisation of the sponge microbiome using genome-centric metagenomics.</title>
        <authorList>
            <person name="Engelberts J.P."/>
            <person name="Robbins S.J."/>
            <person name="De Goeij J.M."/>
            <person name="Aranda M."/>
            <person name="Bell S.C."/>
            <person name="Webster N.S."/>
        </authorList>
    </citation>
    <scope>NUCLEOTIDE SEQUENCE</scope>
    <source>
        <strain evidence="3">SB0662_bin_9</strain>
    </source>
</reference>
<evidence type="ECO:0000256" key="1">
    <source>
        <dbReference type="ARBA" id="ARBA00007227"/>
    </source>
</evidence>
<dbReference type="InterPro" id="IPR010359">
    <property type="entry name" value="IrrE_HExxH"/>
</dbReference>
<dbReference type="EMBL" id="VXPY01000078">
    <property type="protein sequence ID" value="MYD90801.1"/>
    <property type="molecule type" value="Genomic_DNA"/>
</dbReference>
<name>A0A6B1DU61_9CHLR</name>
<dbReference type="PANTHER" id="PTHR43236:SF1">
    <property type="entry name" value="BLL7220 PROTEIN"/>
    <property type="match status" value="1"/>
</dbReference>
<evidence type="ECO:0000313" key="3">
    <source>
        <dbReference type="EMBL" id="MYD90801.1"/>
    </source>
</evidence>
<dbReference type="PANTHER" id="PTHR43236">
    <property type="entry name" value="ANTITOXIN HIGA1"/>
    <property type="match status" value="1"/>
</dbReference>
<dbReference type="Gene3D" id="1.10.10.2910">
    <property type="match status" value="1"/>
</dbReference>
<dbReference type="CDD" id="cd00093">
    <property type="entry name" value="HTH_XRE"/>
    <property type="match status" value="1"/>
</dbReference>
<dbReference type="PROSITE" id="PS50943">
    <property type="entry name" value="HTH_CROC1"/>
    <property type="match status" value="1"/>
</dbReference>
<gene>
    <name evidence="3" type="ORF">F4Y08_10775</name>
</gene>
<dbReference type="Pfam" id="PF01381">
    <property type="entry name" value="HTH_3"/>
    <property type="match status" value="1"/>
</dbReference>
<dbReference type="AlphaFoldDB" id="A0A6B1DU61"/>
<dbReference type="GO" id="GO:0003677">
    <property type="term" value="F:DNA binding"/>
    <property type="evidence" value="ECO:0007669"/>
    <property type="project" value="InterPro"/>
</dbReference>
<comment type="similarity">
    <text evidence="1">Belongs to the short-chain fatty acyl-CoA assimilation regulator (ScfR) family.</text>
</comment>
<dbReference type="InterPro" id="IPR010982">
    <property type="entry name" value="Lambda_DNA-bd_dom_sf"/>
</dbReference>
<dbReference type="SMART" id="SM00530">
    <property type="entry name" value="HTH_XRE"/>
    <property type="match status" value="1"/>
</dbReference>
<dbReference type="SUPFAM" id="SSF47413">
    <property type="entry name" value="lambda repressor-like DNA-binding domains"/>
    <property type="match status" value="1"/>
</dbReference>
<proteinExistence type="inferred from homology"/>
<dbReference type="InterPro" id="IPR052345">
    <property type="entry name" value="Rad_response_metalloprotease"/>
</dbReference>